<feature type="domain" description="CusB-like beta-barrel" evidence="2">
    <location>
        <begin position="76"/>
        <end position="144"/>
    </location>
</feature>
<proteinExistence type="predicted"/>
<dbReference type="InterPro" id="IPR058792">
    <property type="entry name" value="Beta-barrel_RND_2"/>
</dbReference>
<dbReference type="Proteomes" id="UP000476411">
    <property type="component" value="Chromosome"/>
</dbReference>
<evidence type="ECO:0000256" key="1">
    <source>
        <dbReference type="SAM" id="SignalP"/>
    </source>
</evidence>
<dbReference type="Pfam" id="PF25967">
    <property type="entry name" value="RND-MFP_C"/>
    <property type="match status" value="1"/>
</dbReference>
<gene>
    <name evidence="4" type="ORF">GWR21_04810</name>
</gene>
<protein>
    <submittedName>
        <fullName evidence="4">Uncharacterized protein</fullName>
    </submittedName>
</protein>
<evidence type="ECO:0000259" key="2">
    <source>
        <dbReference type="Pfam" id="PF25954"/>
    </source>
</evidence>
<dbReference type="Gene3D" id="2.40.30.170">
    <property type="match status" value="1"/>
</dbReference>
<evidence type="ECO:0000313" key="4">
    <source>
        <dbReference type="EMBL" id="QHS58939.1"/>
    </source>
</evidence>
<dbReference type="PROSITE" id="PS51257">
    <property type="entry name" value="PROKAR_LIPOPROTEIN"/>
    <property type="match status" value="1"/>
</dbReference>
<feature type="signal peptide" evidence="1">
    <location>
        <begin position="1"/>
        <end position="18"/>
    </location>
</feature>
<evidence type="ECO:0000313" key="5">
    <source>
        <dbReference type="Proteomes" id="UP000476411"/>
    </source>
</evidence>
<dbReference type="KEGG" id="chih:GWR21_04810"/>
<reference evidence="4 5" key="1">
    <citation type="submission" date="2020-01" db="EMBL/GenBank/DDBJ databases">
        <title>Complete genome sequence of Chitinophaga sp. H33E-04 isolated from quinoa roots.</title>
        <authorList>
            <person name="Weon H.-Y."/>
            <person name="Lee S.A."/>
        </authorList>
    </citation>
    <scope>NUCLEOTIDE SEQUENCE [LARGE SCALE GENOMIC DNA]</scope>
    <source>
        <strain evidence="4 5">H33E-04</strain>
    </source>
</reference>
<sequence>MKCTFFFTVLFAAGLSLSACRHQEIEEGATDKTFVLSDTMLKTIRIDTANLKPVEKEVQLPGKVVINNSRVRKTDVVIDVAQADLRNVKEGYEAEIISESLPEKVFYGKVETVCPSNDTGTGRLNIILNDPEGLLKPEMKAAVIVHCDEGDDMIAIPETAVIADHSKNFVLVFKDKYNIQVREVVTYTTAGALTYILRGLNAGENVISAHQRQIYDALSDN</sequence>
<dbReference type="Pfam" id="PF25954">
    <property type="entry name" value="Beta-barrel_RND_2"/>
    <property type="match status" value="1"/>
</dbReference>
<keyword evidence="1" id="KW-0732">Signal</keyword>
<dbReference type="RefSeq" id="WP_162330642.1">
    <property type="nucleotide sequence ID" value="NZ_CP048113.1"/>
</dbReference>
<feature type="domain" description="Multidrug resistance protein MdtA-like C-terminal permuted SH3" evidence="3">
    <location>
        <begin position="154"/>
        <end position="207"/>
    </location>
</feature>
<accession>A0A6B9ZAT3</accession>
<evidence type="ECO:0000259" key="3">
    <source>
        <dbReference type="Pfam" id="PF25967"/>
    </source>
</evidence>
<dbReference type="GO" id="GO:0015562">
    <property type="term" value="F:efflux transmembrane transporter activity"/>
    <property type="evidence" value="ECO:0007669"/>
    <property type="project" value="TreeGrafter"/>
</dbReference>
<name>A0A6B9ZAT3_9BACT</name>
<dbReference type="EMBL" id="CP048113">
    <property type="protein sequence ID" value="QHS58939.1"/>
    <property type="molecule type" value="Genomic_DNA"/>
</dbReference>
<dbReference type="AlphaFoldDB" id="A0A6B9ZAT3"/>
<dbReference type="GO" id="GO:1990281">
    <property type="term" value="C:efflux pump complex"/>
    <property type="evidence" value="ECO:0007669"/>
    <property type="project" value="TreeGrafter"/>
</dbReference>
<keyword evidence="5" id="KW-1185">Reference proteome</keyword>
<organism evidence="4 5">
    <name type="scientific">Chitinophaga agri</name>
    <dbReference type="NCBI Taxonomy" id="2703787"/>
    <lineage>
        <taxon>Bacteria</taxon>
        <taxon>Pseudomonadati</taxon>
        <taxon>Bacteroidota</taxon>
        <taxon>Chitinophagia</taxon>
        <taxon>Chitinophagales</taxon>
        <taxon>Chitinophagaceae</taxon>
        <taxon>Chitinophaga</taxon>
    </lineage>
</organism>
<dbReference type="PANTHER" id="PTHR30469">
    <property type="entry name" value="MULTIDRUG RESISTANCE PROTEIN MDTA"/>
    <property type="match status" value="1"/>
</dbReference>
<dbReference type="Gene3D" id="2.40.420.20">
    <property type="match status" value="1"/>
</dbReference>
<dbReference type="PANTHER" id="PTHR30469:SF33">
    <property type="entry name" value="SLR1207 PROTEIN"/>
    <property type="match status" value="1"/>
</dbReference>
<feature type="chain" id="PRO_5025558930" evidence="1">
    <location>
        <begin position="19"/>
        <end position="221"/>
    </location>
</feature>
<dbReference type="InterPro" id="IPR058627">
    <property type="entry name" value="MdtA-like_C"/>
</dbReference>